<dbReference type="InterPro" id="IPR004701">
    <property type="entry name" value="PTS_EIIA_man-typ"/>
</dbReference>
<dbReference type="SMART" id="SM00382">
    <property type="entry name" value="AAA"/>
    <property type="match status" value="1"/>
</dbReference>
<keyword evidence="4" id="KW-0238">DNA-binding</keyword>
<dbReference type="InterPro" id="IPR003593">
    <property type="entry name" value="AAA+_ATPase"/>
</dbReference>
<dbReference type="CDD" id="cd00090">
    <property type="entry name" value="HTH_ARSR"/>
    <property type="match status" value="1"/>
</dbReference>
<dbReference type="PROSITE" id="PS51372">
    <property type="entry name" value="PRD_2"/>
    <property type="match status" value="2"/>
</dbReference>
<dbReference type="GO" id="GO:0003677">
    <property type="term" value="F:DNA binding"/>
    <property type="evidence" value="ECO:0007669"/>
    <property type="project" value="UniProtKB-KW"/>
</dbReference>
<dbReference type="GO" id="GO:0016020">
    <property type="term" value="C:membrane"/>
    <property type="evidence" value="ECO:0007669"/>
    <property type="project" value="InterPro"/>
</dbReference>
<gene>
    <name evidence="8" type="ORF">EDD71_12242</name>
</gene>
<evidence type="ECO:0000256" key="2">
    <source>
        <dbReference type="ARBA" id="ARBA00022741"/>
    </source>
</evidence>
<dbReference type="Pfam" id="PF03610">
    <property type="entry name" value="EIIA-man"/>
    <property type="match status" value="1"/>
</dbReference>
<dbReference type="RefSeq" id="WP_133628892.1">
    <property type="nucleotide sequence ID" value="NZ_SOAZ01000022.1"/>
</dbReference>
<feature type="domain" description="PRD" evidence="7">
    <location>
        <begin position="440"/>
        <end position="545"/>
    </location>
</feature>
<dbReference type="Pfam" id="PF01978">
    <property type="entry name" value="TrmB"/>
    <property type="match status" value="1"/>
</dbReference>
<evidence type="ECO:0000256" key="3">
    <source>
        <dbReference type="ARBA" id="ARBA00022840"/>
    </source>
</evidence>
<dbReference type="AlphaFoldDB" id="A0A4R7KAY2"/>
<evidence type="ECO:0000259" key="6">
    <source>
        <dbReference type="PROSITE" id="PS51096"/>
    </source>
</evidence>
<dbReference type="Gene3D" id="3.40.50.300">
    <property type="entry name" value="P-loop containing nucleotide triphosphate hydrolases"/>
    <property type="match status" value="1"/>
</dbReference>
<keyword evidence="2" id="KW-0547">Nucleotide-binding</keyword>
<dbReference type="PANTHER" id="PTHR32071:SF90">
    <property type="entry name" value="TRANSCRIPTIONAL REGULATORY PROTEIN LEVR"/>
    <property type="match status" value="1"/>
</dbReference>
<dbReference type="SUPFAM" id="SSF46785">
    <property type="entry name" value="Winged helix' DNA-binding domain"/>
    <property type="match status" value="1"/>
</dbReference>
<dbReference type="InterPro" id="IPR036390">
    <property type="entry name" value="WH_DNA-bd_sf"/>
</dbReference>
<feature type="domain" description="PTS EIIA type-4" evidence="6">
    <location>
        <begin position="548"/>
        <end position="678"/>
    </location>
</feature>
<dbReference type="InterPro" id="IPR036662">
    <property type="entry name" value="PTS_EIIA_man-typ_sf"/>
</dbReference>
<dbReference type="CDD" id="cd00009">
    <property type="entry name" value="AAA"/>
    <property type="match status" value="1"/>
</dbReference>
<organism evidence="8 9">
    <name type="scientific">Fonticella tunisiensis</name>
    <dbReference type="NCBI Taxonomy" id="1096341"/>
    <lineage>
        <taxon>Bacteria</taxon>
        <taxon>Bacillati</taxon>
        <taxon>Bacillota</taxon>
        <taxon>Clostridia</taxon>
        <taxon>Eubacteriales</taxon>
        <taxon>Clostridiaceae</taxon>
        <taxon>Fonticella</taxon>
    </lineage>
</organism>
<evidence type="ECO:0000313" key="9">
    <source>
        <dbReference type="Proteomes" id="UP000295325"/>
    </source>
</evidence>
<protein>
    <submittedName>
        <fullName evidence="8">Sigma 54 modulation protein</fullName>
    </submittedName>
</protein>
<keyword evidence="9" id="KW-1185">Reference proteome</keyword>
<dbReference type="Pfam" id="PF00874">
    <property type="entry name" value="PRD"/>
    <property type="match status" value="2"/>
</dbReference>
<reference evidence="8 9" key="1">
    <citation type="submission" date="2019-03" db="EMBL/GenBank/DDBJ databases">
        <title>Genomic Encyclopedia of Type Strains, Phase IV (KMG-IV): sequencing the most valuable type-strain genomes for metagenomic binning, comparative biology and taxonomic classification.</title>
        <authorList>
            <person name="Goeker M."/>
        </authorList>
    </citation>
    <scope>NUCLEOTIDE SEQUENCE [LARGE SCALE GENOMIC DNA]</scope>
    <source>
        <strain evidence="8 9">DSM 24455</strain>
    </source>
</reference>
<dbReference type="GO" id="GO:0009401">
    <property type="term" value="P:phosphoenolpyruvate-dependent sugar phosphotransferase system"/>
    <property type="evidence" value="ECO:0007669"/>
    <property type="project" value="InterPro"/>
</dbReference>
<dbReference type="GO" id="GO:0005524">
    <property type="term" value="F:ATP binding"/>
    <property type="evidence" value="ECO:0007669"/>
    <property type="project" value="UniProtKB-KW"/>
</dbReference>
<dbReference type="InterPro" id="IPR002831">
    <property type="entry name" value="Tscrpt_reg_TrmB_N"/>
</dbReference>
<dbReference type="PROSITE" id="PS51096">
    <property type="entry name" value="PTS_EIIA_TYPE_4"/>
    <property type="match status" value="1"/>
</dbReference>
<evidence type="ECO:0000313" key="8">
    <source>
        <dbReference type="EMBL" id="TDT51072.1"/>
    </source>
</evidence>
<dbReference type="OrthoDB" id="9765164at2"/>
<evidence type="ECO:0000259" key="7">
    <source>
        <dbReference type="PROSITE" id="PS51372"/>
    </source>
</evidence>
<dbReference type="InterPro" id="IPR002078">
    <property type="entry name" value="Sigma_54_int"/>
</dbReference>
<dbReference type="Pfam" id="PF00158">
    <property type="entry name" value="Sigma54_activat"/>
    <property type="match status" value="1"/>
</dbReference>
<proteinExistence type="predicted"/>
<dbReference type="GO" id="GO:0003700">
    <property type="term" value="F:DNA-binding transcription factor activity"/>
    <property type="evidence" value="ECO:0007669"/>
    <property type="project" value="InterPro"/>
</dbReference>
<dbReference type="SUPFAM" id="SSF63520">
    <property type="entry name" value="PTS-regulatory domain, PRD"/>
    <property type="match status" value="2"/>
</dbReference>
<dbReference type="SUPFAM" id="SSF52540">
    <property type="entry name" value="P-loop containing nucleoside triphosphate hydrolases"/>
    <property type="match status" value="1"/>
</dbReference>
<dbReference type="Gene3D" id="3.40.50.510">
    <property type="entry name" value="Phosphotransferase system, mannose-type IIA component"/>
    <property type="match status" value="1"/>
</dbReference>
<dbReference type="InterPro" id="IPR011991">
    <property type="entry name" value="ArsR-like_HTH"/>
</dbReference>
<keyword evidence="1" id="KW-0808">Transferase</keyword>
<feature type="domain" description="PRD" evidence="7">
    <location>
        <begin position="810"/>
        <end position="909"/>
    </location>
</feature>
<dbReference type="InterPro" id="IPR027417">
    <property type="entry name" value="P-loop_NTPase"/>
</dbReference>
<accession>A0A4R7KAY2</accession>
<dbReference type="Gene3D" id="1.10.1790.10">
    <property type="entry name" value="PRD domain"/>
    <property type="match status" value="2"/>
</dbReference>
<dbReference type="PROSITE" id="PS50045">
    <property type="entry name" value="SIGMA54_INTERACT_4"/>
    <property type="match status" value="1"/>
</dbReference>
<name>A0A4R7KAY2_9CLOT</name>
<evidence type="ECO:0000256" key="1">
    <source>
        <dbReference type="ARBA" id="ARBA00022679"/>
    </source>
</evidence>
<dbReference type="InterPro" id="IPR011608">
    <property type="entry name" value="PRD"/>
</dbReference>
<dbReference type="GO" id="GO:0016740">
    <property type="term" value="F:transferase activity"/>
    <property type="evidence" value="ECO:0007669"/>
    <property type="project" value="UniProtKB-KW"/>
</dbReference>
<evidence type="ECO:0000259" key="5">
    <source>
        <dbReference type="PROSITE" id="PS50045"/>
    </source>
</evidence>
<dbReference type="EMBL" id="SOAZ01000022">
    <property type="protein sequence ID" value="TDT51072.1"/>
    <property type="molecule type" value="Genomic_DNA"/>
</dbReference>
<sequence length="909" mass="103058">MRGNKEHILELIAETSREGKKGLSAGEIAQRLNMQRSNVSSILNELYRQGLVLKIKGKPVIYTTYPSKKIRDQSVKENANFDMLIGSDKSLKKCIQQAKAAILYPPNGLHTLILGPSGVGKTMFAELMYKFAVENGIFEMDAPFIAFNCADYANNPQLLMSHLFGSKKGAFTGADKDREGIVAKADGGVLFLDEVHRLPPEGQEMLFYLMDKGMYTPLGDENKKKSKVLIICATTEDIDNVLLTTFTRRIPMSIKIPSLNERTLSERFELICEFFKIEAARIGKEISVSANTIRQLLLYNCPGNVGQLKSDIQLGCANAFLNSISKRTKNIEVHCTDFAHHVNQGLLLYKNYAQEVDKFINQDVKLCFTPKGQRNSIREGDYSLPDNFYEEIEKRMQELYSRGIGENEVKMLMEFDIENHFKRFIRNFEQGIRKEELSKVVDEDIIDIVENFLKVAGKKLQKIFPTKVFYGLSLHVSSSIKRLKESKNIVNYNLSNIMEKNKKEFEVARELALALEKRYKISIPDDDIGFMAMFLAVDDTEMQRMENRPIIVIAMHGRSTASSMAEVVNKLVGANNVYAYDMSLDKSSQVAYEELKELIVKKHQGAGVMLLVDMGSLGVFGELISKETEIDIKVVNMVSTPVAIECSRKAVIDTDINKIYDDISSAISQYTPYNSEKILQSYRTNSDNVIITLCTTGEGSAVKLKNYIESRLNINRYGMQVLPMSLNNNEFTYNIINNLSKKKNIVAIVGTIDPKIPGIPYISTSEVFSGNNCGKLGFIIDKLYKTEYEDEKHDDYNIFLETLKSEISNIDLSNFEKLYREFLVRLEQKINKNIEYGISIGLMMHMGCAISSMVEGKQTAACYSKNLLKEKYNFEFKCIKESLADIENFYNIDFSDDEVCFIIQNIMGI</sequence>
<evidence type="ECO:0000256" key="4">
    <source>
        <dbReference type="ARBA" id="ARBA00023125"/>
    </source>
</evidence>
<comment type="caution">
    <text evidence="8">The sequence shown here is derived from an EMBL/GenBank/DDBJ whole genome shotgun (WGS) entry which is preliminary data.</text>
</comment>
<feature type="domain" description="Sigma-54 factor interaction" evidence="5">
    <location>
        <begin position="84"/>
        <end position="317"/>
    </location>
</feature>
<dbReference type="Proteomes" id="UP000295325">
    <property type="component" value="Unassembled WGS sequence"/>
</dbReference>
<keyword evidence="3" id="KW-0067">ATP-binding</keyword>
<dbReference type="SUPFAM" id="SSF53062">
    <property type="entry name" value="PTS system fructose IIA component-like"/>
    <property type="match status" value="1"/>
</dbReference>
<dbReference type="PANTHER" id="PTHR32071">
    <property type="entry name" value="TRANSCRIPTIONAL REGULATORY PROTEIN"/>
    <property type="match status" value="1"/>
</dbReference>
<dbReference type="InterPro" id="IPR036388">
    <property type="entry name" value="WH-like_DNA-bd_sf"/>
</dbReference>
<dbReference type="InterPro" id="IPR036634">
    <property type="entry name" value="PRD_sf"/>
</dbReference>
<dbReference type="Gene3D" id="1.10.10.10">
    <property type="entry name" value="Winged helix-like DNA-binding domain superfamily/Winged helix DNA-binding domain"/>
    <property type="match status" value="1"/>
</dbReference>